<dbReference type="GO" id="GO:0004674">
    <property type="term" value="F:protein serine/threonine kinase activity"/>
    <property type="evidence" value="ECO:0007669"/>
    <property type="project" value="UniProtKB-KW"/>
</dbReference>
<feature type="chain" id="PRO_5004757187" description="Receptor-like serine/threonine-protein kinase" evidence="22">
    <location>
        <begin position="24"/>
        <end position="812"/>
    </location>
</feature>
<dbReference type="InterPro" id="IPR001480">
    <property type="entry name" value="Bulb-type_lectin_dom"/>
</dbReference>
<evidence type="ECO:0000256" key="1">
    <source>
        <dbReference type="ARBA" id="ARBA00004479"/>
    </source>
</evidence>
<feature type="signal peptide" evidence="22">
    <location>
        <begin position="1"/>
        <end position="23"/>
    </location>
</feature>
<dbReference type="Proteomes" id="UP000000226">
    <property type="component" value="Chromosome 5"/>
</dbReference>
<dbReference type="EC" id="2.7.11.1" evidence="19"/>
<evidence type="ECO:0000256" key="4">
    <source>
        <dbReference type="ARBA" id="ARBA00022553"/>
    </source>
</evidence>
<proteinExistence type="inferred from homology"/>
<evidence type="ECO:0000259" key="25">
    <source>
        <dbReference type="PROSITE" id="PS50948"/>
    </source>
</evidence>
<dbReference type="InterPro" id="IPR036426">
    <property type="entry name" value="Bulb-type_lectin_dom_sf"/>
</dbReference>
<evidence type="ECO:0000256" key="12">
    <source>
        <dbReference type="ARBA" id="ARBA00022989"/>
    </source>
</evidence>
<comment type="similarity">
    <text evidence="19">Belongs to the protein kinase superfamily. Ser/Thr protein kinase family.</text>
</comment>
<evidence type="ECO:0000256" key="17">
    <source>
        <dbReference type="ARBA" id="ARBA00047899"/>
    </source>
</evidence>
<dbReference type="InterPro" id="IPR024171">
    <property type="entry name" value="SRK-like_kinase"/>
</dbReference>
<feature type="domain" description="Bulb-type lectin" evidence="24">
    <location>
        <begin position="35"/>
        <end position="151"/>
    </location>
</feature>
<dbReference type="InterPro" id="IPR008271">
    <property type="entry name" value="Ser/Thr_kinase_AS"/>
</dbReference>
<dbReference type="EMBL" id="CM002292">
    <property type="protein sequence ID" value="ESW22747.1"/>
    <property type="molecule type" value="Genomic_DNA"/>
</dbReference>
<name>V7BXM2_PHAVU</name>
<evidence type="ECO:0000256" key="7">
    <source>
        <dbReference type="ARBA" id="ARBA00022729"/>
    </source>
</evidence>
<keyword evidence="5 19" id="KW-0808">Transferase</keyword>
<dbReference type="Pfam" id="PF00069">
    <property type="entry name" value="Pkinase"/>
    <property type="match status" value="1"/>
</dbReference>
<keyword evidence="12 21" id="KW-1133">Transmembrane helix</keyword>
<keyword evidence="14" id="KW-1015">Disulfide bond</keyword>
<keyword evidence="8" id="KW-0430">Lectin</keyword>
<evidence type="ECO:0000313" key="27">
    <source>
        <dbReference type="Proteomes" id="UP000000226"/>
    </source>
</evidence>
<dbReference type="Gene3D" id="3.30.200.20">
    <property type="entry name" value="Phosphorylase Kinase, domain 1"/>
    <property type="match status" value="1"/>
</dbReference>
<dbReference type="eggNOG" id="ENOG502QWK7">
    <property type="taxonomic scope" value="Eukaryota"/>
</dbReference>
<dbReference type="CDD" id="cd14066">
    <property type="entry name" value="STKc_IRAK"/>
    <property type="match status" value="1"/>
</dbReference>
<comment type="catalytic activity">
    <reaction evidence="18 19">
        <text>L-seryl-[protein] + ATP = O-phospho-L-seryl-[protein] + ADP + H(+)</text>
        <dbReference type="Rhea" id="RHEA:17989"/>
        <dbReference type="Rhea" id="RHEA-COMP:9863"/>
        <dbReference type="Rhea" id="RHEA-COMP:11604"/>
        <dbReference type="ChEBI" id="CHEBI:15378"/>
        <dbReference type="ChEBI" id="CHEBI:29999"/>
        <dbReference type="ChEBI" id="CHEBI:30616"/>
        <dbReference type="ChEBI" id="CHEBI:83421"/>
        <dbReference type="ChEBI" id="CHEBI:456216"/>
        <dbReference type="EC" id="2.7.11.1"/>
    </reaction>
</comment>
<dbReference type="SMART" id="SM00108">
    <property type="entry name" value="B_lectin"/>
    <property type="match status" value="1"/>
</dbReference>
<dbReference type="OrthoDB" id="1668230at2759"/>
<dbReference type="Gene3D" id="1.10.510.10">
    <property type="entry name" value="Transferase(Phosphotransferase) domain 1"/>
    <property type="match status" value="1"/>
</dbReference>
<dbReference type="PROSITE" id="PS00107">
    <property type="entry name" value="PROTEIN_KINASE_ATP"/>
    <property type="match status" value="1"/>
</dbReference>
<evidence type="ECO:0000256" key="6">
    <source>
        <dbReference type="ARBA" id="ARBA00022692"/>
    </source>
</evidence>
<keyword evidence="4" id="KW-0597">Phosphoprotein</keyword>
<evidence type="ECO:0000256" key="8">
    <source>
        <dbReference type="ARBA" id="ARBA00022734"/>
    </source>
</evidence>
<dbReference type="GO" id="GO:0106310">
    <property type="term" value="F:protein serine kinase activity"/>
    <property type="evidence" value="ECO:0007669"/>
    <property type="project" value="RHEA"/>
</dbReference>
<evidence type="ECO:0000256" key="9">
    <source>
        <dbReference type="ARBA" id="ARBA00022741"/>
    </source>
</evidence>
<dbReference type="FunFam" id="3.30.200.20:FF:000178">
    <property type="entry name" value="serine/threonine-protein kinase PBS1-like"/>
    <property type="match status" value="1"/>
</dbReference>
<dbReference type="PROSITE" id="PS00108">
    <property type="entry name" value="PROTEIN_KINASE_ST"/>
    <property type="match status" value="1"/>
</dbReference>
<accession>V7BXM2</accession>
<evidence type="ECO:0000256" key="16">
    <source>
        <dbReference type="ARBA" id="ARBA00023180"/>
    </source>
</evidence>
<evidence type="ECO:0000256" key="2">
    <source>
        <dbReference type="ARBA" id="ARBA00022527"/>
    </source>
</evidence>
<evidence type="ECO:0000256" key="21">
    <source>
        <dbReference type="SAM" id="Phobius"/>
    </source>
</evidence>
<evidence type="ECO:0000256" key="10">
    <source>
        <dbReference type="ARBA" id="ARBA00022777"/>
    </source>
</evidence>
<dbReference type="InterPro" id="IPR000719">
    <property type="entry name" value="Prot_kinase_dom"/>
</dbReference>
<evidence type="ECO:0000259" key="24">
    <source>
        <dbReference type="PROSITE" id="PS50927"/>
    </source>
</evidence>
<dbReference type="SUPFAM" id="SSF51110">
    <property type="entry name" value="alpha-D-mannose-specific plant lectins"/>
    <property type="match status" value="1"/>
</dbReference>
<dbReference type="InterPro" id="IPR003609">
    <property type="entry name" value="Pan_app"/>
</dbReference>
<dbReference type="OMA" id="SYMKVST"/>
<feature type="transmembrane region" description="Helical" evidence="21">
    <location>
        <begin position="427"/>
        <end position="451"/>
    </location>
</feature>
<dbReference type="PROSITE" id="PS50948">
    <property type="entry name" value="PAN"/>
    <property type="match status" value="1"/>
</dbReference>
<dbReference type="GO" id="GO:0030246">
    <property type="term" value="F:carbohydrate binding"/>
    <property type="evidence" value="ECO:0007669"/>
    <property type="project" value="UniProtKB-KW"/>
</dbReference>
<keyword evidence="6 21" id="KW-0812">Transmembrane</keyword>
<sequence length="812" mass="90412">MMDMLRWGTLVFCVFLLFSTCLAKDQHIIRIYPGFSASQPDWSDHNGFFLVSNSSAFAFGFFTTLDVSSFVLVVLHLSSYKVVWTANRGLLVGKSAKFELDLSGNAYLEGDGGVVWATNTTGQKVRAMELQDSGNLVLVGDNGRAIWQSFSHPTDTLLPGQHFVEGMTLKSFHNTLNMYYYLGYKQGDLFLYAGFETPQVYWSLSGEEGDAQRISKNITTKVHSASLVSNSWRFYDKDQVLLWKIDFSDTSDPNSLWAATLDPTGAITFYDLNKGRSPNPDAVKVPKDPCGTPLPCDSYYVCFFQNWCICPKLLKSSFNCKPPNISTCSTTSKELVFVGEKLDYFALKYTTPVSKSTLSSCKEGCLGNCSCLVLFFENSTGRCFHFDETGSFQRSKGGDGGYVSFMKVSISSDDGVHSNKNGRNDTVLVVVIVILTVLVIVGLVTGFRYYYKKKNVARYPQDTFEEDDDFLESISGMPARFTFAALCRATKDFSTKIGEGGFGSVYLGELEDGTQLAVKKLEGVGQGAKEFKAEVSIIGSIHHVHLVKLKGFCAEGPHRLLVYEYMARGSLDKWIFKNSENSFLLNWETRHNIAIGTAKGLAYLHEECEVRIIHCDIKPQNVLLDDNFTAKVSDFGLAKLMSREQSHVFTTMRGTRGYLAPEWITNYAISEKSDVFSYGMLLLEIIGGRKNYDQWEGAEKAHFPSYVFRMMDEGKLREVVDPKIDVDEKDERVEAALKVGLWCIQDDVSLRPSMAKVAQMLEGLCHVPDPPSLSQAGTYSAFMKLSSGEATSSQASFFSNVPMSCVQLSGPR</sequence>
<evidence type="ECO:0000259" key="23">
    <source>
        <dbReference type="PROSITE" id="PS50011"/>
    </source>
</evidence>
<dbReference type="GO" id="GO:0005524">
    <property type="term" value="F:ATP binding"/>
    <property type="evidence" value="ECO:0007669"/>
    <property type="project" value="UniProtKB-UniRule"/>
</dbReference>
<keyword evidence="3" id="KW-0245">EGF-like domain</keyword>
<dbReference type="FunFam" id="1.10.510.10:FF:000248">
    <property type="entry name" value="S-receptor-like kinase 5"/>
    <property type="match status" value="1"/>
</dbReference>
<keyword evidence="16" id="KW-0325">Glycoprotein</keyword>
<dbReference type="InterPro" id="IPR051343">
    <property type="entry name" value="G-type_lectin_kinases/EP1-like"/>
</dbReference>
<feature type="binding site" evidence="20">
    <location>
        <position position="520"/>
    </location>
    <ligand>
        <name>ATP</name>
        <dbReference type="ChEBI" id="CHEBI:30616"/>
    </ligand>
</feature>
<dbReference type="PIRSF" id="PIRSF000641">
    <property type="entry name" value="SRK"/>
    <property type="match status" value="1"/>
</dbReference>
<comment type="catalytic activity">
    <reaction evidence="17 19">
        <text>L-threonyl-[protein] + ATP = O-phospho-L-threonyl-[protein] + ADP + H(+)</text>
        <dbReference type="Rhea" id="RHEA:46608"/>
        <dbReference type="Rhea" id="RHEA-COMP:11060"/>
        <dbReference type="Rhea" id="RHEA-COMP:11605"/>
        <dbReference type="ChEBI" id="CHEBI:15378"/>
        <dbReference type="ChEBI" id="CHEBI:30013"/>
        <dbReference type="ChEBI" id="CHEBI:30616"/>
        <dbReference type="ChEBI" id="CHEBI:61977"/>
        <dbReference type="ChEBI" id="CHEBI:456216"/>
        <dbReference type="EC" id="2.7.11.1"/>
    </reaction>
</comment>
<organism evidence="26 27">
    <name type="scientific">Phaseolus vulgaris</name>
    <name type="common">Kidney bean</name>
    <name type="synonym">French bean</name>
    <dbReference type="NCBI Taxonomy" id="3885"/>
    <lineage>
        <taxon>Eukaryota</taxon>
        <taxon>Viridiplantae</taxon>
        <taxon>Streptophyta</taxon>
        <taxon>Embryophyta</taxon>
        <taxon>Tracheophyta</taxon>
        <taxon>Spermatophyta</taxon>
        <taxon>Magnoliopsida</taxon>
        <taxon>eudicotyledons</taxon>
        <taxon>Gunneridae</taxon>
        <taxon>Pentapetalae</taxon>
        <taxon>rosids</taxon>
        <taxon>fabids</taxon>
        <taxon>Fabales</taxon>
        <taxon>Fabaceae</taxon>
        <taxon>Papilionoideae</taxon>
        <taxon>50 kb inversion clade</taxon>
        <taxon>NPAAA clade</taxon>
        <taxon>indigoferoid/millettioid clade</taxon>
        <taxon>Phaseoleae</taxon>
        <taxon>Phaseolus</taxon>
    </lineage>
</organism>
<keyword evidence="9 19" id="KW-0547">Nucleotide-binding</keyword>
<comment type="subcellular location">
    <subcellularLocation>
        <location evidence="1">Membrane</location>
        <topology evidence="1">Single-pass type I membrane protein</topology>
    </subcellularLocation>
</comment>
<evidence type="ECO:0000256" key="11">
    <source>
        <dbReference type="ARBA" id="ARBA00022840"/>
    </source>
</evidence>
<dbReference type="GO" id="GO:0016020">
    <property type="term" value="C:membrane"/>
    <property type="evidence" value="ECO:0007669"/>
    <property type="project" value="UniProtKB-SubCell"/>
</dbReference>
<evidence type="ECO:0000313" key="26">
    <source>
        <dbReference type="EMBL" id="ESW22747.1"/>
    </source>
</evidence>
<keyword evidence="2 19" id="KW-0723">Serine/threonine-protein kinase</keyword>
<feature type="domain" description="Apple" evidence="25">
    <location>
        <begin position="328"/>
        <end position="409"/>
    </location>
</feature>
<dbReference type="Gene3D" id="2.90.10.10">
    <property type="entry name" value="Bulb-type lectin domain"/>
    <property type="match status" value="1"/>
</dbReference>
<dbReference type="PANTHER" id="PTHR47976:SF115">
    <property type="entry name" value="RECEPTOR-LIKE SERINE_THREONINE-PROTEIN KINASE"/>
    <property type="match status" value="1"/>
</dbReference>
<feature type="transmembrane region" description="Helical" evidence="21">
    <location>
        <begin position="47"/>
        <end position="75"/>
    </location>
</feature>
<dbReference type="AlphaFoldDB" id="V7BXM2"/>
<dbReference type="SUPFAM" id="SSF56112">
    <property type="entry name" value="Protein kinase-like (PK-like)"/>
    <property type="match status" value="1"/>
</dbReference>
<evidence type="ECO:0000256" key="14">
    <source>
        <dbReference type="ARBA" id="ARBA00023157"/>
    </source>
</evidence>
<reference evidence="27" key="1">
    <citation type="journal article" date="2014" name="Nat. Genet.">
        <title>A reference genome for common bean and genome-wide analysis of dual domestications.</title>
        <authorList>
            <person name="Schmutz J."/>
            <person name="McClean P.E."/>
            <person name="Mamidi S."/>
            <person name="Wu G.A."/>
            <person name="Cannon S.B."/>
            <person name="Grimwood J."/>
            <person name="Jenkins J."/>
            <person name="Shu S."/>
            <person name="Song Q."/>
            <person name="Chavarro C."/>
            <person name="Torres-Torres M."/>
            <person name="Geffroy V."/>
            <person name="Moghaddam S.M."/>
            <person name="Gao D."/>
            <person name="Abernathy B."/>
            <person name="Barry K."/>
            <person name="Blair M."/>
            <person name="Brick M.A."/>
            <person name="Chovatia M."/>
            <person name="Gepts P."/>
            <person name="Goodstein D.M."/>
            <person name="Gonzales M."/>
            <person name="Hellsten U."/>
            <person name="Hyten D.L."/>
            <person name="Jia G."/>
            <person name="Kelly J.D."/>
            <person name="Kudrna D."/>
            <person name="Lee R."/>
            <person name="Richard M.M."/>
            <person name="Miklas P.N."/>
            <person name="Osorno J.M."/>
            <person name="Rodrigues J."/>
            <person name="Thareau V."/>
            <person name="Urrea C.A."/>
            <person name="Wang M."/>
            <person name="Yu Y."/>
            <person name="Zhang M."/>
            <person name="Wing R.A."/>
            <person name="Cregan P.B."/>
            <person name="Rokhsar D.S."/>
            <person name="Jackson S.A."/>
        </authorList>
    </citation>
    <scope>NUCLEOTIDE SEQUENCE [LARGE SCALE GENOMIC DNA]</scope>
    <source>
        <strain evidence="27">cv. G19833</strain>
    </source>
</reference>
<evidence type="ECO:0000256" key="19">
    <source>
        <dbReference type="PIRNR" id="PIRNR000641"/>
    </source>
</evidence>
<dbReference type="InterPro" id="IPR017441">
    <property type="entry name" value="Protein_kinase_ATP_BS"/>
</dbReference>
<protein>
    <recommendedName>
        <fullName evidence="19">Receptor-like serine/threonine-protein kinase</fullName>
        <ecNumber evidence="19">2.7.11.1</ecNumber>
    </recommendedName>
</protein>
<dbReference type="PROSITE" id="PS50011">
    <property type="entry name" value="PROTEIN_KINASE_DOM"/>
    <property type="match status" value="1"/>
</dbReference>
<keyword evidence="7 22" id="KW-0732">Signal</keyword>
<evidence type="ECO:0000256" key="18">
    <source>
        <dbReference type="ARBA" id="ARBA00048679"/>
    </source>
</evidence>
<dbReference type="SMART" id="SM00220">
    <property type="entry name" value="S_TKc"/>
    <property type="match status" value="1"/>
</dbReference>
<evidence type="ECO:0000256" key="3">
    <source>
        <dbReference type="ARBA" id="ARBA00022536"/>
    </source>
</evidence>
<gene>
    <name evidence="26" type="ORF">PHAVU_005G177900g</name>
</gene>
<keyword evidence="15" id="KW-0675">Receptor</keyword>
<evidence type="ECO:0000256" key="15">
    <source>
        <dbReference type="ARBA" id="ARBA00023170"/>
    </source>
</evidence>
<evidence type="ECO:0000256" key="20">
    <source>
        <dbReference type="PROSITE-ProRule" id="PRU10141"/>
    </source>
</evidence>
<keyword evidence="10 19" id="KW-0418">Kinase</keyword>
<evidence type="ECO:0000256" key="22">
    <source>
        <dbReference type="SAM" id="SignalP"/>
    </source>
</evidence>
<dbReference type="Gramene" id="ESW22747">
    <property type="protein sequence ID" value="ESW22747"/>
    <property type="gene ID" value="PHAVU_005G177900g"/>
</dbReference>
<dbReference type="Pfam" id="PF01453">
    <property type="entry name" value="B_lectin"/>
    <property type="match status" value="1"/>
</dbReference>
<keyword evidence="13 21" id="KW-0472">Membrane</keyword>
<dbReference type="SMR" id="V7BXM2"/>
<evidence type="ECO:0000256" key="13">
    <source>
        <dbReference type="ARBA" id="ARBA00023136"/>
    </source>
</evidence>
<dbReference type="InterPro" id="IPR011009">
    <property type="entry name" value="Kinase-like_dom_sf"/>
</dbReference>
<dbReference type="PROSITE" id="PS50927">
    <property type="entry name" value="BULB_LECTIN"/>
    <property type="match status" value="1"/>
</dbReference>
<keyword evidence="27" id="KW-1185">Reference proteome</keyword>
<evidence type="ECO:0000256" key="5">
    <source>
        <dbReference type="ARBA" id="ARBA00022679"/>
    </source>
</evidence>
<dbReference type="PANTHER" id="PTHR47976">
    <property type="entry name" value="G-TYPE LECTIN S-RECEPTOR-LIKE SERINE/THREONINE-PROTEIN KINASE SD2-5"/>
    <property type="match status" value="1"/>
</dbReference>
<keyword evidence="11 19" id="KW-0067">ATP-binding</keyword>
<dbReference type="CDD" id="cd00028">
    <property type="entry name" value="B_lectin"/>
    <property type="match status" value="1"/>
</dbReference>
<feature type="domain" description="Protein kinase" evidence="23">
    <location>
        <begin position="491"/>
        <end position="764"/>
    </location>
</feature>